<dbReference type="FunFam" id="2.30.180.10:FF:000012">
    <property type="entry name" value="Fasciclin-like arabinogalactan protein 7"/>
    <property type="match status" value="1"/>
</dbReference>
<feature type="compositionally biased region" description="Low complexity" evidence="9">
    <location>
        <begin position="225"/>
        <end position="237"/>
    </location>
</feature>
<keyword evidence="6" id="KW-0654">Proteoglycan</keyword>
<accession>A0A8B8QE18</accession>
<evidence type="ECO:0000256" key="5">
    <source>
        <dbReference type="ARBA" id="ARBA00022729"/>
    </source>
</evidence>
<comment type="subcellular location">
    <subcellularLocation>
        <location evidence="1">Cell membrane</location>
        <topology evidence="1">Lipid-anchor</topology>
        <topology evidence="1">GPI-anchor</topology>
    </subcellularLocation>
</comment>
<evidence type="ECO:0000256" key="10">
    <source>
        <dbReference type="SAM" id="SignalP"/>
    </source>
</evidence>
<dbReference type="RefSeq" id="XP_048138150.1">
    <property type="nucleotide sequence ID" value="XM_048282193.1"/>
</dbReference>
<reference evidence="15 16" key="1">
    <citation type="submission" date="2025-05" db="UniProtKB">
        <authorList>
            <consortium name="RefSeq"/>
        </authorList>
    </citation>
    <scope>IDENTIFICATION</scope>
    <source>
        <tissue evidence="15 16">Leaf</tissue>
    </source>
</reference>
<dbReference type="RefSeq" id="XP_030544426.1">
    <property type="nucleotide sequence ID" value="XM_030688566.1"/>
</dbReference>
<keyword evidence="4" id="KW-0449">Lipoprotein</keyword>
<dbReference type="GO" id="GO:0098552">
    <property type="term" value="C:side of membrane"/>
    <property type="evidence" value="ECO:0007669"/>
    <property type="project" value="UniProtKB-KW"/>
</dbReference>
<dbReference type="GO" id="GO:0005886">
    <property type="term" value="C:plasma membrane"/>
    <property type="evidence" value="ECO:0007669"/>
    <property type="project" value="UniProtKB-SubCell"/>
</dbReference>
<evidence type="ECO:0000313" key="16">
    <source>
        <dbReference type="RefSeq" id="XP_048138151.1"/>
    </source>
</evidence>
<dbReference type="Gene3D" id="2.30.180.10">
    <property type="entry name" value="FAS1 domain"/>
    <property type="match status" value="1"/>
</dbReference>
<dbReference type="InterPro" id="IPR000782">
    <property type="entry name" value="FAS1_domain"/>
</dbReference>
<dbReference type="GeneID" id="115750929"/>
<organism evidence="12 15">
    <name type="scientific">Rhodamnia argentea</name>
    <dbReference type="NCBI Taxonomy" id="178133"/>
    <lineage>
        <taxon>Eukaryota</taxon>
        <taxon>Viridiplantae</taxon>
        <taxon>Streptophyta</taxon>
        <taxon>Embryophyta</taxon>
        <taxon>Tracheophyta</taxon>
        <taxon>Spermatophyta</taxon>
        <taxon>Magnoliopsida</taxon>
        <taxon>eudicotyledons</taxon>
        <taxon>Gunneridae</taxon>
        <taxon>Pentapetalae</taxon>
        <taxon>rosids</taxon>
        <taxon>malvids</taxon>
        <taxon>Myrtales</taxon>
        <taxon>Myrtaceae</taxon>
        <taxon>Myrtoideae</taxon>
        <taxon>Myrteae</taxon>
        <taxon>Australasian group</taxon>
        <taxon>Rhodamnia</taxon>
    </lineage>
</organism>
<dbReference type="GO" id="GO:0009834">
    <property type="term" value="P:plant-type secondary cell wall biogenesis"/>
    <property type="evidence" value="ECO:0007669"/>
    <property type="project" value="TreeGrafter"/>
</dbReference>
<dbReference type="RefSeq" id="XP_048138151.1">
    <property type="nucleotide sequence ID" value="XM_048282194.1"/>
</dbReference>
<protein>
    <submittedName>
        <fullName evidence="13 14">Fasciclin-like arabinogalactan protein 7</fullName>
    </submittedName>
</protein>
<keyword evidence="12" id="KW-1185">Reference proteome</keyword>
<evidence type="ECO:0000256" key="2">
    <source>
        <dbReference type="ARBA" id="ARBA00007843"/>
    </source>
</evidence>
<keyword evidence="7" id="KW-0472">Membrane</keyword>
<keyword evidence="5 10" id="KW-0732">Signal</keyword>
<feature type="region of interest" description="Disordered" evidence="9">
    <location>
        <begin position="197"/>
        <end position="237"/>
    </location>
</feature>
<dbReference type="InterPro" id="IPR045003">
    <property type="entry name" value="FLA_A"/>
</dbReference>
<feature type="signal peptide" evidence="10">
    <location>
        <begin position="1"/>
        <end position="23"/>
    </location>
</feature>
<evidence type="ECO:0000256" key="8">
    <source>
        <dbReference type="ARBA" id="ARBA00024686"/>
    </source>
</evidence>
<dbReference type="PROSITE" id="PS50213">
    <property type="entry name" value="FAS1"/>
    <property type="match status" value="1"/>
</dbReference>
<dbReference type="Proteomes" id="UP000827889">
    <property type="component" value="Chromosome 7"/>
</dbReference>
<evidence type="ECO:0000313" key="14">
    <source>
        <dbReference type="RefSeq" id="XP_030544426.1"/>
    </source>
</evidence>
<dbReference type="SUPFAM" id="SSF82153">
    <property type="entry name" value="FAS1 domain"/>
    <property type="match status" value="1"/>
</dbReference>
<name>A0A8B8QE18_9MYRT</name>
<evidence type="ECO:0000256" key="3">
    <source>
        <dbReference type="ARBA" id="ARBA00022475"/>
    </source>
</evidence>
<dbReference type="RefSeq" id="XP_030544424.1">
    <property type="nucleotide sequence ID" value="XM_030688564.1"/>
</dbReference>
<dbReference type="InterPro" id="IPR036378">
    <property type="entry name" value="FAS1_dom_sf"/>
</dbReference>
<keyword evidence="6" id="KW-0325">Glycoprotein</keyword>
<keyword evidence="4" id="KW-0336">GPI-anchor</keyword>
<dbReference type="Pfam" id="PF02469">
    <property type="entry name" value="Fasciclin"/>
    <property type="match status" value="1"/>
</dbReference>
<dbReference type="PANTHER" id="PTHR32077:SF3">
    <property type="entry name" value="FASCICLIN-LIKE ARABINOGALACTAN PROTEIN 7"/>
    <property type="match status" value="1"/>
</dbReference>
<evidence type="ECO:0000313" key="13">
    <source>
        <dbReference type="RefSeq" id="XP_030544424.1"/>
    </source>
</evidence>
<evidence type="ECO:0000256" key="6">
    <source>
        <dbReference type="ARBA" id="ARBA00022974"/>
    </source>
</evidence>
<evidence type="ECO:0000313" key="12">
    <source>
        <dbReference type="Proteomes" id="UP000827889"/>
    </source>
</evidence>
<comment type="function">
    <text evidence="8">May be a cell surface adhesion protein.</text>
</comment>
<evidence type="ECO:0000259" key="11">
    <source>
        <dbReference type="PROSITE" id="PS50213"/>
    </source>
</evidence>
<dbReference type="OrthoDB" id="286301at2759"/>
<comment type="similarity">
    <text evidence="2">Belongs to the fasciclin-like AGP family.</text>
</comment>
<evidence type="ECO:0000256" key="4">
    <source>
        <dbReference type="ARBA" id="ARBA00022622"/>
    </source>
</evidence>
<evidence type="ECO:0000256" key="1">
    <source>
        <dbReference type="ARBA" id="ARBA00004609"/>
    </source>
</evidence>
<feature type="chain" id="PRO_5044667014" evidence="10">
    <location>
        <begin position="24"/>
        <end position="262"/>
    </location>
</feature>
<dbReference type="AlphaFoldDB" id="A0A8B8QE18"/>
<dbReference type="PANTHER" id="PTHR32077">
    <property type="entry name" value="FASCICLIN-LIKE ARABINOGALACTAN PROTEIN"/>
    <property type="match status" value="1"/>
</dbReference>
<gene>
    <name evidence="13 14 15 16" type="primary">LOC115750929</name>
</gene>
<feature type="domain" description="FAS1" evidence="11">
    <location>
        <begin position="43"/>
        <end position="185"/>
    </location>
</feature>
<keyword evidence="3" id="KW-1003">Cell membrane</keyword>
<dbReference type="SMART" id="SM00554">
    <property type="entry name" value="FAS1"/>
    <property type="match status" value="1"/>
</dbReference>
<evidence type="ECO:0000313" key="15">
    <source>
        <dbReference type="RefSeq" id="XP_048138150.1"/>
    </source>
</evidence>
<evidence type="ECO:0000256" key="7">
    <source>
        <dbReference type="ARBA" id="ARBA00023136"/>
    </source>
</evidence>
<dbReference type="KEGG" id="rarg:115750929"/>
<sequence>MKSTTVFLITTAVLLLSSSEAKAQTTKSPPPSLAPAPAPTPDHVNLTHLLTVAGHFQTFLGYLESTKVIDTFQNRANNSKDGITIFAPTDDAFSSLKQPSLSNLTQDQLKSLCLFHSLPRYYSLADFKNLSESSPVSTFAGGQYTLNFTDLSGDVHISSGWTNTRISSSVLSTDPVALYQVNRVLLPEAIFGTNIPPMPAPAPSPEAEASPAADTPSGVNVNATSPSSSSEQNKNSSPQVISLGFQSQLFFAVLSVVIIMSG</sequence>
<evidence type="ECO:0000256" key="9">
    <source>
        <dbReference type="SAM" id="MobiDB-lite"/>
    </source>
</evidence>
<proteinExistence type="inferred from homology"/>